<dbReference type="EMBL" id="JJPM01000124">
    <property type="protein sequence ID" value="KKG76146.1"/>
    <property type="molecule type" value="Genomic_DNA"/>
</dbReference>
<evidence type="ECO:0000313" key="36">
    <source>
        <dbReference type="Proteomes" id="UP000034578"/>
    </source>
</evidence>
<dbReference type="Proteomes" id="UP000034021">
    <property type="component" value="Unassembled WGS sequence"/>
</dbReference>
<evidence type="ECO:0000313" key="16">
    <source>
        <dbReference type="EMBL" id="KKH77882.1"/>
    </source>
</evidence>
<evidence type="ECO:0000313" key="43">
    <source>
        <dbReference type="Proteomes" id="UP000034872"/>
    </source>
</evidence>
<dbReference type="EMBL" id="JJQD01000106">
    <property type="protein sequence ID" value="KKH27947.1"/>
    <property type="molecule type" value="Genomic_DNA"/>
</dbReference>
<evidence type="ECO:0000313" key="32">
    <source>
        <dbReference type="Proteomes" id="UP000034298"/>
    </source>
</evidence>
<proteinExistence type="predicted"/>
<dbReference type="PATRIC" id="fig|2209.49.peg.1901"/>
<dbReference type="Proteomes" id="UP000033814">
    <property type="component" value="Unassembled WGS sequence"/>
</dbReference>
<dbReference type="EMBL" id="JJQR01000098">
    <property type="protein sequence ID" value="KKH74137.1"/>
    <property type="molecule type" value="Genomic_DNA"/>
</dbReference>
<dbReference type="EMBL" id="JJOS01000043">
    <property type="protein sequence ID" value="KKG03842.1"/>
    <property type="molecule type" value="Genomic_DNA"/>
</dbReference>
<dbReference type="EMBL" id="JJQT01000134">
    <property type="protein sequence ID" value="KKH77882.1"/>
    <property type="molecule type" value="Genomic_DNA"/>
</dbReference>
<dbReference type="Proteomes" id="UP000034298">
    <property type="component" value="Unassembled WGS sequence"/>
</dbReference>
<dbReference type="AlphaFoldDB" id="A0A0F8P309"/>
<evidence type="ECO:0000313" key="4">
    <source>
        <dbReference type="EMBL" id="KKG32906.1"/>
    </source>
</evidence>
<evidence type="ECO:0000313" key="35">
    <source>
        <dbReference type="Proteomes" id="UP000034547"/>
    </source>
</evidence>
<evidence type="ECO:0000313" key="29">
    <source>
        <dbReference type="Proteomes" id="UP000034040"/>
    </source>
</evidence>
<dbReference type="EMBL" id="JJQV01000002">
    <property type="protein sequence ID" value="KKH87146.1"/>
    <property type="molecule type" value="Genomic_DNA"/>
</dbReference>
<dbReference type="EMBL" id="JJOR01000170">
    <property type="protein sequence ID" value="KKF98676.1"/>
    <property type="molecule type" value="Genomic_DNA"/>
</dbReference>
<evidence type="ECO:0000313" key="39">
    <source>
        <dbReference type="Proteomes" id="UP000034692"/>
    </source>
</evidence>
<dbReference type="EMBL" id="JJOT01000020">
    <property type="protein sequence ID" value="KKG05436.1"/>
    <property type="molecule type" value="Genomic_DNA"/>
</dbReference>
<evidence type="ECO:0000313" key="11">
    <source>
        <dbReference type="EMBL" id="KKH42560.1"/>
    </source>
</evidence>
<evidence type="ECO:0000313" key="10">
    <source>
        <dbReference type="EMBL" id="KKH41357.1"/>
    </source>
</evidence>
<dbReference type="EMBL" id="JJQH01000056">
    <property type="protein sequence ID" value="KKH42560.1"/>
    <property type="molecule type" value="Genomic_DNA"/>
</dbReference>
<evidence type="ECO:0000313" key="24">
    <source>
        <dbReference type="EMBL" id="QCR17405.1"/>
    </source>
</evidence>
<reference evidence="24 46" key="2">
    <citation type="submission" date="2018-05" db="EMBL/GenBank/DDBJ databases">
        <title>Methanosarcina gilichinskyana sp. nov., a novel methanogenic archaeon isolated from Holocene permafrost, North East Russia.</title>
        <authorList>
            <person name="Oshurkova V."/>
            <person name="Meer M."/>
            <person name="Bochkareva O."/>
            <person name="Shcherbakova V."/>
        </authorList>
    </citation>
    <scope>NUCLEOTIDE SEQUENCE [LARGE SCALE GENOMIC DNA]</scope>
    <source>
        <strain evidence="24 46">JL01</strain>
    </source>
</reference>
<evidence type="ECO:0000313" key="28">
    <source>
        <dbReference type="Proteomes" id="UP000034021"/>
    </source>
</evidence>
<evidence type="ECO:0000313" key="45">
    <source>
        <dbReference type="Proteomes" id="UP000034937"/>
    </source>
</evidence>
<evidence type="ECO:0000313" key="5">
    <source>
        <dbReference type="EMBL" id="KKG38231.1"/>
    </source>
</evidence>
<evidence type="ECO:0000313" key="23">
    <source>
        <dbReference type="EMBL" id="KKI04883.1"/>
    </source>
</evidence>
<evidence type="ECO:0000313" key="20">
    <source>
        <dbReference type="EMBL" id="KKH92086.1"/>
    </source>
</evidence>
<evidence type="ECO:0000313" key="46">
    <source>
        <dbReference type="Proteomes" id="UP000300067"/>
    </source>
</evidence>
<evidence type="ECO:0000313" key="7">
    <source>
        <dbReference type="EMBL" id="KKG76146.1"/>
    </source>
</evidence>
<dbReference type="Proteomes" id="UP000034578">
    <property type="component" value="Unassembled WGS sequence"/>
</dbReference>
<dbReference type="Proteomes" id="UP000034817">
    <property type="component" value="Unassembled WGS sequence"/>
</dbReference>
<evidence type="ECO:0000313" key="17">
    <source>
        <dbReference type="EMBL" id="KKH78763.1"/>
    </source>
</evidence>
<evidence type="ECO:0000313" key="41">
    <source>
        <dbReference type="Proteomes" id="UP000034817"/>
    </source>
</evidence>
<dbReference type="Proteomes" id="UP000034399">
    <property type="component" value="Unassembled WGS sequence"/>
</dbReference>
<dbReference type="Proteomes" id="UP000034597">
    <property type="component" value="Unassembled WGS sequence"/>
</dbReference>
<dbReference type="EMBL" id="JJQX01000167">
    <property type="protein sequence ID" value="KKH92086.1"/>
    <property type="molecule type" value="Genomic_DNA"/>
</dbReference>
<name>A0A0F8P309_METMZ</name>
<dbReference type="Proteomes" id="UP000033864">
    <property type="component" value="Unassembled WGS sequence"/>
</dbReference>
<evidence type="ECO:0000313" key="31">
    <source>
        <dbReference type="Proteomes" id="UP000034227"/>
    </source>
</evidence>
<evidence type="ECO:0000313" key="18">
    <source>
        <dbReference type="EMBL" id="KKH85516.1"/>
    </source>
</evidence>
<dbReference type="EMBL" id="JJPA01000120">
    <property type="protein sequence ID" value="KKG32906.1"/>
    <property type="molecule type" value="Genomic_DNA"/>
</dbReference>
<dbReference type="Proteomes" id="UP000034040">
    <property type="component" value="Unassembled WGS sequence"/>
</dbReference>
<evidence type="ECO:0000313" key="37">
    <source>
        <dbReference type="Proteomes" id="UP000034597"/>
    </source>
</evidence>
<dbReference type="EMBL" id="CP029709">
    <property type="protein sequence ID" value="QCR17405.1"/>
    <property type="molecule type" value="Genomic_DNA"/>
</dbReference>
<evidence type="ECO:0000313" key="33">
    <source>
        <dbReference type="Proteomes" id="UP000034399"/>
    </source>
</evidence>
<dbReference type="Proteomes" id="UP000034227">
    <property type="component" value="Unassembled WGS sequence"/>
</dbReference>
<dbReference type="Proteomes" id="UP000034142">
    <property type="component" value="Unassembled WGS sequence"/>
</dbReference>
<dbReference type="Proteomes" id="UP000033885">
    <property type="component" value="Unassembled WGS sequence"/>
</dbReference>
<dbReference type="RefSeq" id="WP_048040170.1">
    <property type="nucleotide sequence ID" value="NZ_CP029709.1"/>
</dbReference>
<dbReference type="Proteomes" id="UP000300067">
    <property type="component" value="Chromosome"/>
</dbReference>
<dbReference type="EMBL" id="JJPP01000138">
    <property type="protein sequence ID" value="KKG77019.1"/>
    <property type="molecule type" value="Genomic_DNA"/>
</dbReference>
<evidence type="ECO:0000313" key="13">
    <source>
        <dbReference type="EMBL" id="KKH62858.1"/>
    </source>
</evidence>
<dbReference type="Proteomes" id="UP000034872">
    <property type="component" value="Unassembled WGS sequence"/>
</dbReference>
<evidence type="ECO:0000313" key="14">
    <source>
        <dbReference type="EMBL" id="KKH62919.1"/>
    </source>
</evidence>
<dbReference type="EMBL" id="JJRA01000047">
    <property type="protein sequence ID" value="KKI04883.1"/>
    <property type="molecule type" value="Genomic_DNA"/>
</dbReference>
<dbReference type="Proteomes" id="UP000034692">
    <property type="component" value="Unassembled WGS sequence"/>
</dbReference>
<evidence type="ECO:0000313" key="6">
    <source>
        <dbReference type="EMBL" id="KKG60939.1"/>
    </source>
</evidence>
<evidence type="ECO:0000313" key="8">
    <source>
        <dbReference type="EMBL" id="KKG77019.1"/>
    </source>
</evidence>
<evidence type="ECO:0000313" key="22">
    <source>
        <dbReference type="EMBL" id="KKI00598.1"/>
    </source>
</evidence>
<keyword evidence="36" id="KW-1185">Reference proteome</keyword>
<dbReference type="EMBL" id="JJQP01000241">
    <property type="protein sequence ID" value="KKH62919.1"/>
    <property type="molecule type" value="Genomic_DNA"/>
</dbReference>
<evidence type="ECO:0000313" key="30">
    <source>
        <dbReference type="Proteomes" id="UP000034142"/>
    </source>
</evidence>
<organism evidence="12 26">
    <name type="scientific">Methanosarcina mazei</name>
    <name type="common">Methanosarcina frisia</name>
    <dbReference type="NCBI Taxonomy" id="2209"/>
    <lineage>
        <taxon>Archaea</taxon>
        <taxon>Methanobacteriati</taxon>
        <taxon>Methanobacteriota</taxon>
        <taxon>Stenosarchaea group</taxon>
        <taxon>Methanomicrobia</taxon>
        <taxon>Methanosarcinales</taxon>
        <taxon>Methanosarcinaceae</taxon>
        <taxon>Methanosarcina</taxon>
    </lineage>
</organism>
<evidence type="ECO:0000313" key="42">
    <source>
        <dbReference type="Proteomes" id="UP000034842"/>
    </source>
</evidence>
<evidence type="ECO:0000313" key="9">
    <source>
        <dbReference type="EMBL" id="KKH27947.1"/>
    </source>
</evidence>
<dbReference type="EMBL" id="JJPC01000006">
    <property type="protein sequence ID" value="KKG38231.1"/>
    <property type="molecule type" value="Genomic_DNA"/>
</dbReference>
<dbReference type="Proteomes" id="UP000034668">
    <property type="component" value="Unassembled WGS sequence"/>
</dbReference>
<evidence type="ECO:0000313" key="19">
    <source>
        <dbReference type="EMBL" id="KKH87146.1"/>
    </source>
</evidence>
<gene>
    <name evidence="24" type="ORF">DKM28_16580</name>
    <name evidence="5" type="ORF">DU30_03565</name>
    <name evidence="1" type="ORF">DU31_04790</name>
    <name evidence="3" type="ORF">DU40_07990</name>
    <name evidence="7" type="ORF">DU43_10795</name>
    <name evidence="2" type="ORF">DU47_04850</name>
    <name evidence="11" type="ORF">DU50_06575</name>
    <name evidence="4" type="ORF">DU52_13090</name>
    <name evidence="10" type="ORF">DU54_06575</name>
    <name evidence="8" type="ORF">DU55_10620</name>
    <name evidence="9" type="ORF">DU58_08930</name>
    <name evidence="6" type="ORF">DU67_19230</name>
    <name evidence="14" type="ORF">DU73_15080</name>
    <name evidence="13" type="ORF">DU75_06305</name>
    <name evidence="17" type="ORF">DU77_06765</name>
    <name evidence="16" type="ORF">DU78_07215</name>
    <name evidence="20" type="ORF">DU79_06170</name>
    <name evidence="23" type="ORF">DU81_06220</name>
    <name evidence="19" type="ORF">DU82_07300</name>
    <name evidence="22" type="ORF">DU83_06035</name>
    <name evidence="21" type="ORF">DU84_07560</name>
    <name evidence="12" type="ORF">DU85_03965</name>
    <name evidence="15" type="ORF">DU86_06870</name>
    <name evidence="18" type="ORF">DU88_04695</name>
</gene>
<evidence type="ECO:0000313" key="21">
    <source>
        <dbReference type="EMBL" id="KKH99620.1"/>
    </source>
</evidence>
<dbReference type="Proteomes" id="UP000034424">
    <property type="component" value="Unassembled WGS sequence"/>
</dbReference>
<evidence type="ECO:0000313" key="15">
    <source>
        <dbReference type="EMBL" id="KKH74137.1"/>
    </source>
</evidence>
<evidence type="ECO:0000313" key="26">
    <source>
        <dbReference type="Proteomes" id="UP000033864"/>
    </source>
</evidence>
<dbReference type="EMBL" id="JJQZ01000011">
    <property type="protein sequence ID" value="KKH99620.1"/>
    <property type="molecule type" value="Genomic_DNA"/>
</dbReference>
<dbReference type="EMBL" id="JJQJ01000137">
    <property type="protein sequence ID" value="KKH47570.1"/>
    <property type="molecule type" value="Genomic_DNA"/>
</dbReference>
<evidence type="ECO:0000313" key="2">
    <source>
        <dbReference type="EMBL" id="KKG03842.1"/>
    </source>
</evidence>
<dbReference type="EMBL" id="JJQS01000006">
    <property type="protein sequence ID" value="KKH78763.1"/>
    <property type="molecule type" value="Genomic_DNA"/>
</dbReference>
<dbReference type="EMBL" id="JJQG01000037">
    <property type="protein sequence ID" value="KKH41357.1"/>
    <property type="molecule type" value="Genomic_DNA"/>
</dbReference>
<evidence type="ECO:0000313" key="25">
    <source>
        <dbReference type="Proteomes" id="UP000033814"/>
    </source>
</evidence>
<protein>
    <submittedName>
        <fullName evidence="12">Uncharacterized protein</fullName>
    </submittedName>
</protein>
<evidence type="ECO:0000313" key="40">
    <source>
        <dbReference type="Proteomes" id="UP000034758"/>
    </source>
</evidence>
<evidence type="ECO:0000313" key="38">
    <source>
        <dbReference type="Proteomes" id="UP000034668"/>
    </source>
</evidence>
<dbReference type="EMBL" id="JJPL01000132">
    <property type="protein sequence ID" value="KKG60939.1"/>
    <property type="molecule type" value="Genomic_DNA"/>
</dbReference>
<evidence type="ECO:0000313" key="44">
    <source>
        <dbReference type="Proteomes" id="UP000034925"/>
    </source>
</evidence>
<evidence type="ECO:0000313" key="27">
    <source>
        <dbReference type="Proteomes" id="UP000033885"/>
    </source>
</evidence>
<evidence type="ECO:0000313" key="34">
    <source>
        <dbReference type="Proteomes" id="UP000034424"/>
    </source>
</evidence>
<dbReference type="Proteomes" id="UP000034842">
    <property type="component" value="Unassembled WGS sequence"/>
</dbReference>
<accession>A0A0F8P309</accession>
<dbReference type="GeneID" id="24863950"/>
<dbReference type="Proteomes" id="UP000034547">
    <property type="component" value="Unassembled WGS sequence"/>
</dbReference>
<evidence type="ECO:0000313" key="3">
    <source>
        <dbReference type="EMBL" id="KKG05436.1"/>
    </source>
</evidence>
<dbReference type="Proteomes" id="UP000034758">
    <property type="component" value="Unassembled WGS sequence"/>
</dbReference>
<evidence type="ECO:0000313" key="1">
    <source>
        <dbReference type="EMBL" id="KKF98676.1"/>
    </source>
</evidence>
<evidence type="ECO:0000313" key="12">
    <source>
        <dbReference type="EMBL" id="KKH47570.1"/>
    </source>
</evidence>
<dbReference type="Proteomes" id="UP000034937">
    <property type="component" value="Unassembled WGS sequence"/>
</dbReference>
<dbReference type="EMBL" id="JJQW01000112">
    <property type="protein sequence ID" value="KKH85516.1"/>
    <property type="molecule type" value="Genomic_DNA"/>
</dbReference>
<dbReference type="Proteomes" id="UP000034925">
    <property type="component" value="Unassembled WGS sequence"/>
</dbReference>
<dbReference type="EMBL" id="JJQO01000217">
    <property type="protein sequence ID" value="KKH62858.1"/>
    <property type="molecule type" value="Genomic_DNA"/>
</dbReference>
<dbReference type="EMBL" id="JJRB01000140">
    <property type="protein sequence ID" value="KKI00598.1"/>
    <property type="molecule type" value="Genomic_DNA"/>
</dbReference>
<reference evidence="25 26" key="1">
    <citation type="journal article" date="2015" name="ISME J.">
        <title>Genomic and phenotypic differentiation among Methanosarcina mazei populations from Columbia River sediment.</title>
        <authorList>
            <person name="Youngblut N.D."/>
            <person name="Wirth J.S."/>
            <person name="Henriksen J.R."/>
            <person name="Smith M."/>
            <person name="Simon H."/>
            <person name="Metcalf W.W."/>
            <person name="Whitaker R.J."/>
        </authorList>
    </citation>
    <scope>NUCLEOTIDE SEQUENCE [LARGE SCALE GENOMIC DNA]</scope>
    <source>
        <strain evidence="9 31">1.F.A.2.8</strain>
        <strain evidence="10 40">1.H.A.1A.1</strain>
        <strain evidence="11 28">1.H.A.1A.3</strain>
        <strain evidence="12 26">1.H.A.1A.6</strain>
        <strain evidence="13 39">1.H.A.2.7</strain>
        <strain evidence="14">1.H.A.2.8</strain>
        <strain evidence="15 44">1.H.M.1A.1</strain>
        <strain evidence="17 29">1.H.M.1A.2</strain>
        <strain evidence="16 42">1.H.M.1A.3</strain>
        <strain evidence="19 25">1.H.M.2.2</strain>
        <strain evidence="18 45">1.H.M.2.3</strain>
        <strain evidence="20 38">1.H.M.2.4</strain>
        <strain evidence="21 43">1.H.T.2.1</strain>
        <strain evidence="23 27">1.H.T.2.3</strain>
        <strain evidence="22 35">1.H.T.2.5</strain>
        <strain evidence="1 30">2.F.A.2.3</strain>
        <strain evidence="2 36">2.F.A.2.4</strain>
        <strain evidence="3 37">2.F.T.0.2</strain>
        <strain evidence="4 33">3.F.A.1A.1</strain>
        <strain evidence="5 32">3.F.A.1B.1</strain>
        <strain evidence="6 34">3.F.T.2.1</strain>
        <strain evidence="7">3.H.A.1A.1</strain>
        <strain evidence="8 41">3.H.A.2.4</strain>
    </source>
</reference>
<sequence length="130" mass="15282">MLSTNRKDIKKEDIFQAERLLKKIENIYLTAACKDKLCGLVEKYFYDSYENCSPKYAKLIINHFESDLLLATCFCTKSDNLELPELKHDISSTFSMIIYKACDSRVSWWDKIFKEIELKINPIAKIKIKK</sequence>